<dbReference type="EMBL" id="BJYY01000014">
    <property type="protein sequence ID" value="GEO34513.1"/>
    <property type="molecule type" value="Genomic_DNA"/>
</dbReference>
<dbReference type="AlphaFoldDB" id="A0A512DDH0"/>
<proteinExistence type="predicted"/>
<feature type="signal peptide" evidence="1">
    <location>
        <begin position="1"/>
        <end position="24"/>
    </location>
</feature>
<evidence type="ECO:0008006" key="4">
    <source>
        <dbReference type="Google" id="ProtNLM"/>
    </source>
</evidence>
<keyword evidence="3" id="KW-1185">Reference proteome</keyword>
<accession>A0A512DDH0</accession>
<protein>
    <recommendedName>
        <fullName evidence="4">Gram-positive cocci surface proteins LPxTG domain-containing protein</fullName>
    </recommendedName>
</protein>
<reference evidence="2 3" key="1">
    <citation type="submission" date="2019-07" db="EMBL/GenBank/DDBJ databases">
        <title>Whole genome shotgun sequence of Cellulomonas aerilata NBRC 106308.</title>
        <authorList>
            <person name="Hosoyama A."/>
            <person name="Uohara A."/>
            <person name="Ohji S."/>
            <person name="Ichikawa N."/>
        </authorList>
    </citation>
    <scope>NUCLEOTIDE SEQUENCE [LARGE SCALE GENOMIC DNA]</scope>
    <source>
        <strain evidence="2 3">NBRC 106308</strain>
    </source>
</reference>
<sequence>MIRRTALVSAAAAALVLVPTAAMAYDAPGYTSSVSDATPATGAPISLAVNGDPATAGKTVLLTVTSTPASLPNSAIEIAGTATASKVANASGDVKFSVTLSQPGTYSAVATVDGAAVSTMDLNVASAASAASAATASGKALAETGFDGAGLAAGAGALVVAGAGAVLIAKRRQTAAI</sequence>
<feature type="chain" id="PRO_5022050083" description="Gram-positive cocci surface proteins LPxTG domain-containing protein" evidence="1">
    <location>
        <begin position="25"/>
        <end position="177"/>
    </location>
</feature>
<organism evidence="2 3">
    <name type="scientific">Cellulomonas aerilata</name>
    <dbReference type="NCBI Taxonomy" id="515326"/>
    <lineage>
        <taxon>Bacteria</taxon>
        <taxon>Bacillati</taxon>
        <taxon>Actinomycetota</taxon>
        <taxon>Actinomycetes</taxon>
        <taxon>Micrococcales</taxon>
        <taxon>Cellulomonadaceae</taxon>
        <taxon>Cellulomonas</taxon>
    </lineage>
</organism>
<gene>
    <name evidence="2" type="ORF">CAE01nite_22380</name>
</gene>
<dbReference type="RefSeq" id="WP_222595910.1">
    <property type="nucleotide sequence ID" value="NZ_BAAARM010000004.1"/>
</dbReference>
<evidence type="ECO:0000313" key="3">
    <source>
        <dbReference type="Proteomes" id="UP000321181"/>
    </source>
</evidence>
<keyword evidence="1" id="KW-0732">Signal</keyword>
<evidence type="ECO:0000256" key="1">
    <source>
        <dbReference type="SAM" id="SignalP"/>
    </source>
</evidence>
<comment type="caution">
    <text evidence="2">The sequence shown here is derived from an EMBL/GenBank/DDBJ whole genome shotgun (WGS) entry which is preliminary data.</text>
</comment>
<dbReference type="Proteomes" id="UP000321181">
    <property type="component" value="Unassembled WGS sequence"/>
</dbReference>
<evidence type="ECO:0000313" key="2">
    <source>
        <dbReference type="EMBL" id="GEO34513.1"/>
    </source>
</evidence>
<name>A0A512DDH0_9CELL</name>